<evidence type="ECO:0000313" key="2">
    <source>
        <dbReference type="Proteomes" id="UP000006316"/>
    </source>
</evidence>
<reference evidence="1 2" key="1">
    <citation type="journal article" date="2012" name="Front. Microbiol.">
        <title>Redundancy and modularity in membrane-associated dissimilatory nitrate reduction in Bacillus.</title>
        <authorList>
            <person name="Heylen K."/>
            <person name="Keltjens J."/>
        </authorList>
    </citation>
    <scope>NUCLEOTIDE SEQUENCE [LARGE SCALE GENOMIC DNA]</scope>
    <source>
        <strain evidence="2">LMG 21833T</strain>
    </source>
</reference>
<organism evidence="1 2">
    <name type="scientific">Neobacillus bataviensis LMG 21833</name>
    <dbReference type="NCBI Taxonomy" id="1117379"/>
    <lineage>
        <taxon>Bacteria</taxon>
        <taxon>Bacillati</taxon>
        <taxon>Bacillota</taxon>
        <taxon>Bacilli</taxon>
        <taxon>Bacillales</taxon>
        <taxon>Bacillaceae</taxon>
        <taxon>Neobacillus</taxon>
    </lineage>
</organism>
<dbReference type="STRING" id="1117379.BABA_13477"/>
<keyword evidence="2" id="KW-1185">Reference proteome</keyword>
<dbReference type="AlphaFoldDB" id="K6D326"/>
<dbReference type="eggNOG" id="COG0451">
    <property type="taxonomic scope" value="Bacteria"/>
</dbReference>
<evidence type="ECO:0000313" key="1">
    <source>
        <dbReference type="EMBL" id="EKN66902.1"/>
    </source>
</evidence>
<sequence length="41" mass="4508">MGDSTDFTYAEGKRQAEAVLFQQATFPVVAVRFPIVMGVDD</sequence>
<accession>K6D326</accession>
<gene>
    <name evidence="1" type="ORF">BABA_13477</name>
</gene>
<dbReference type="Proteomes" id="UP000006316">
    <property type="component" value="Unassembled WGS sequence"/>
</dbReference>
<proteinExistence type="predicted"/>
<comment type="caution">
    <text evidence="1">The sequence shown here is derived from an EMBL/GenBank/DDBJ whole genome shotgun (WGS) entry which is preliminary data.</text>
</comment>
<dbReference type="EMBL" id="AJLS01000097">
    <property type="protein sequence ID" value="EKN66902.1"/>
    <property type="molecule type" value="Genomic_DNA"/>
</dbReference>
<protein>
    <submittedName>
        <fullName evidence="1">Uncharacterized protein</fullName>
    </submittedName>
</protein>
<name>K6D326_9BACI</name>